<dbReference type="GO" id="GO:0032259">
    <property type="term" value="P:methylation"/>
    <property type="evidence" value="ECO:0007669"/>
    <property type="project" value="UniProtKB-KW"/>
</dbReference>
<dbReference type="PANTHER" id="PTHR46402">
    <property type="entry name" value="SET AND MYND DOMAIN-CONTAINING PROTEIN 5"/>
    <property type="match status" value="1"/>
</dbReference>
<evidence type="ECO:0000256" key="1">
    <source>
        <dbReference type="ARBA" id="ARBA00022603"/>
    </source>
</evidence>
<dbReference type="CDD" id="cd20071">
    <property type="entry name" value="SET_SMYD"/>
    <property type="match status" value="1"/>
</dbReference>
<evidence type="ECO:0000313" key="5">
    <source>
        <dbReference type="EMBL" id="CUI14661.1"/>
    </source>
</evidence>
<dbReference type="PROSITE" id="PS50280">
    <property type="entry name" value="SET"/>
    <property type="match status" value="1"/>
</dbReference>
<evidence type="ECO:0000256" key="3">
    <source>
        <dbReference type="ARBA" id="ARBA00022691"/>
    </source>
</evidence>
<evidence type="ECO:0000259" key="4">
    <source>
        <dbReference type="PROSITE" id="PS50280"/>
    </source>
</evidence>
<reference evidence="6" key="1">
    <citation type="submission" date="2015-09" db="EMBL/GenBank/DDBJ databases">
        <authorList>
            <consortium name="Pathogen Informatics"/>
        </authorList>
    </citation>
    <scope>NUCLEOTIDE SEQUENCE [LARGE SCALE GENOMIC DNA]</scope>
    <source>
        <strain evidence="6">Lake Konstanz</strain>
    </source>
</reference>
<dbReference type="EMBL" id="CYKH01001520">
    <property type="protein sequence ID" value="CUI14661.1"/>
    <property type="molecule type" value="Genomic_DNA"/>
</dbReference>
<keyword evidence="2" id="KW-0808">Transferase</keyword>
<dbReference type="Proteomes" id="UP000051952">
    <property type="component" value="Unassembled WGS sequence"/>
</dbReference>
<keyword evidence="3" id="KW-0949">S-adenosyl-L-methionine</keyword>
<dbReference type="OrthoDB" id="1028014at2759"/>
<dbReference type="SUPFAM" id="SSF82199">
    <property type="entry name" value="SET domain"/>
    <property type="match status" value="1"/>
</dbReference>
<organism evidence="5 6">
    <name type="scientific">Bodo saltans</name>
    <name type="common">Flagellated protozoan</name>
    <dbReference type="NCBI Taxonomy" id="75058"/>
    <lineage>
        <taxon>Eukaryota</taxon>
        <taxon>Discoba</taxon>
        <taxon>Euglenozoa</taxon>
        <taxon>Kinetoplastea</taxon>
        <taxon>Metakinetoplastina</taxon>
        <taxon>Eubodonida</taxon>
        <taxon>Bodonidae</taxon>
        <taxon>Bodo</taxon>
    </lineage>
</organism>
<keyword evidence="6" id="KW-1185">Reference proteome</keyword>
<keyword evidence="1" id="KW-0489">Methyltransferase</keyword>
<dbReference type="InterPro" id="IPR046341">
    <property type="entry name" value="SET_dom_sf"/>
</dbReference>
<dbReference type="VEuPathDB" id="TriTrypDB:BSAL_10175"/>
<dbReference type="OMA" id="WTISTPE"/>
<dbReference type="AlphaFoldDB" id="A0A0S4KGC3"/>
<protein>
    <recommendedName>
        <fullName evidence="4">SET domain-containing protein</fullName>
    </recommendedName>
</protein>
<feature type="domain" description="SET" evidence="4">
    <location>
        <begin position="359"/>
        <end position="456"/>
    </location>
</feature>
<evidence type="ECO:0000256" key="2">
    <source>
        <dbReference type="ARBA" id="ARBA00022679"/>
    </source>
</evidence>
<accession>A0A0S4KGC3</accession>
<dbReference type="InterPro" id="IPR001214">
    <property type="entry name" value="SET_dom"/>
</dbReference>
<dbReference type="GO" id="GO:0042799">
    <property type="term" value="F:histone H4K20 methyltransferase activity"/>
    <property type="evidence" value="ECO:0007669"/>
    <property type="project" value="TreeGrafter"/>
</dbReference>
<evidence type="ECO:0000313" key="6">
    <source>
        <dbReference type="Proteomes" id="UP000051952"/>
    </source>
</evidence>
<dbReference type="Gene3D" id="2.170.270.10">
    <property type="entry name" value="SET domain"/>
    <property type="match status" value="1"/>
</dbReference>
<proteinExistence type="predicted"/>
<name>A0A0S4KGC3_BODSA</name>
<sequence>MISICRLRVDDGGPERGNIAVASETILGEGTCVLVEDPQVFSPSLWTISTPEGKCLGKQCWACGALLITIQEDWDRCVAMKLIGDGDDVPTNVVPSVMAEGAPPRRHRTVAIGHNRVIYLCDDPPGSSTSDHTVPDDCSSIAWRELGLQHIADGNDDADLHDGESQWNGVPPVHLMAAADASTTASAVASHHPLPVTRRDAVEALWCVAESLNERVWVMTRWVCRLLCQWDVDPLPPSSLVTSSPRISFDQFVGNALDSFAEGAPQPLNPQRRGVLRYVTAVLNVLLSCRAAQQPSHQASSPNDTTITSAAPPLSSSSTQCFVTIQTILRMVWVLDANSHTFVVLCPLYTWYQQQHCDGGVVVSGDEGTGDEKCGESTHANDDLRRYLEGFFERTDHNLLHSSGVALYSIGSKFNHSCTPNVRFLPSPRNRVEALAVLCTSQGVVERGEELFISYVDLDSKLMQRTAERRDELLRHYGFHCLCSRCTGR</sequence>
<dbReference type="GO" id="GO:0045814">
    <property type="term" value="P:negative regulation of gene expression, epigenetic"/>
    <property type="evidence" value="ECO:0007669"/>
    <property type="project" value="TreeGrafter"/>
</dbReference>
<gene>
    <name evidence="5" type="ORF">BSAL_10175</name>
</gene>
<dbReference type="PANTHER" id="PTHR46402:SF2">
    <property type="entry name" value="HISTONE-LYSINE N-TRIMETHYLTRANSFERASE SMYD5"/>
    <property type="match status" value="1"/>
</dbReference>